<reference evidence="3" key="1">
    <citation type="submission" date="2022-11" db="UniProtKB">
        <authorList>
            <consortium name="WormBaseParasite"/>
        </authorList>
    </citation>
    <scope>IDENTIFICATION</scope>
</reference>
<dbReference type="AlphaFoldDB" id="A0A915D485"/>
<dbReference type="Proteomes" id="UP000887574">
    <property type="component" value="Unplaced"/>
</dbReference>
<name>A0A915D485_9BILA</name>
<sequence>MAGRIILKVKLIPEWRNSGCKNPPQIVICLEWEISPFNIPSTLSQISPLHSLYDPFQRRDGGGRADVDVGRPTDLRTDLDENFLGGSPHGVKFFETEVRTDAGRDQKWPDGRRTDDLETEKVPDGHNKWTPLINSLATDAQKADANSDYLAHNVGDQSLAMIIDKFRSVLEDLVEAIGDDLLNNSHQIKQLHFNQLL</sequence>
<evidence type="ECO:0000313" key="3">
    <source>
        <dbReference type="WBParaSite" id="jg15404"/>
    </source>
</evidence>
<evidence type="ECO:0000256" key="1">
    <source>
        <dbReference type="SAM" id="MobiDB-lite"/>
    </source>
</evidence>
<feature type="region of interest" description="Disordered" evidence="1">
    <location>
        <begin position="102"/>
        <end position="125"/>
    </location>
</feature>
<protein>
    <submittedName>
        <fullName evidence="3">Uncharacterized protein</fullName>
    </submittedName>
</protein>
<evidence type="ECO:0000313" key="2">
    <source>
        <dbReference type="Proteomes" id="UP000887574"/>
    </source>
</evidence>
<organism evidence="2 3">
    <name type="scientific">Ditylenchus dipsaci</name>
    <dbReference type="NCBI Taxonomy" id="166011"/>
    <lineage>
        <taxon>Eukaryota</taxon>
        <taxon>Metazoa</taxon>
        <taxon>Ecdysozoa</taxon>
        <taxon>Nematoda</taxon>
        <taxon>Chromadorea</taxon>
        <taxon>Rhabditida</taxon>
        <taxon>Tylenchina</taxon>
        <taxon>Tylenchomorpha</taxon>
        <taxon>Sphaerularioidea</taxon>
        <taxon>Anguinidae</taxon>
        <taxon>Anguininae</taxon>
        <taxon>Ditylenchus</taxon>
    </lineage>
</organism>
<proteinExistence type="predicted"/>
<accession>A0A915D485</accession>
<keyword evidence="2" id="KW-1185">Reference proteome</keyword>
<dbReference type="WBParaSite" id="jg15404">
    <property type="protein sequence ID" value="jg15404"/>
    <property type="gene ID" value="jg15404"/>
</dbReference>